<comment type="caution">
    <text evidence="1">The sequence shown here is derived from an EMBL/GenBank/DDBJ whole genome shotgun (WGS) entry which is preliminary data.</text>
</comment>
<evidence type="ECO:0000313" key="2">
    <source>
        <dbReference type="Proteomes" id="UP000249056"/>
    </source>
</evidence>
<proteinExistence type="predicted"/>
<dbReference type="Proteomes" id="UP000249056">
    <property type="component" value="Unassembled WGS sequence"/>
</dbReference>
<accession>A0A395J8I9</accession>
<organism evidence="1 2">
    <name type="scientific">Monilinia fructigena</name>
    <dbReference type="NCBI Taxonomy" id="38457"/>
    <lineage>
        <taxon>Eukaryota</taxon>
        <taxon>Fungi</taxon>
        <taxon>Dikarya</taxon>
        <taxon>Ascomycota</taxon>
        <taxon>Pezizomycotina</taxon>
        <taxon>Leotiomycetes</taxon>
        <taxon>Helotiales</taxon>
        <taxon>Sclerotiniaceae</taxon>
        <taxon>Monilinia</taxon>
    </lineage>
</organism>
<dbReference type="AlphaFoldDB" id="A0A395J8I9"/>
<evidence type="ECO:0000313" key="1">
    <source>
        <dbReference type="EMBL" id="RAL67963.1"/>
    </source>
</evidence>
<protein>
    <submittedName>
        <fullName evidence="1">Uncharacterized protein</fullName>
    </submittedName>
</protein>
<reference evidence="1 2" key="1">
    <citation type="submission" date="2018-06" db="EMBL/GenBank/DDBJ databases">
        <title>Genome Sequence of the Brown Rot Fungal Pathogen Monilinia fructigena.</title>
        <authorList>
            <person name="Landi L."/>
            <person name="De Miccolis Angelini R.M."/>
            <person name="Pollastro S."/>
            <person name="Abate D."/>
            <person name="Faretra F."/>
            <person name="Romanazzi G."/>
        </authorList>
    </citation>
    <scope>NUCLEOTIDE SEQUENCE [LARGE SCALE GENOMIC DNA]</scope>
    <source>
        <strain evidence="1 2">Mfrg269</strain>
    </source>
</reference>
<gene>
    <name evidence="1" type="ORF">DID88_008687</name>
</gene>
<dbReference type="OrthoDB" id="10251079at2759"/>
<dbReference type="EMBL" id="QKRW01000002">
    <property type="protein sequence ID" value="RAL67963.1"/>
    <property type="molecule type" value="Genomic_DNA"/>
</dbReference>
<name>A0A395J8I9_9HELO</name>
<keyword evidence="2" id="KW-1185">Reference proteome</keyword>
<sequence>MSKISGRGLSSREYIPLLAKCDRIFPNCSRISLPLLHAPSSTHPVLSYTAFQCLLDALDGYAARAF</sequence>